<evidence type="ECO:0000313" key="2">
    <source>
        <dbReference type="Proteomes" id="UP001497623"/>
    </source>
</evidence>
<gene>
    <name evidence="1" type="ORF">MNOR_LOCUS29872</name>
</gene>
<dbReference type="AlphaFoldDB" id="A0AAV2RXN4"/>
<sequence>MTRFLLFQHRGRLGLGNIFCSSSHQRHARFPVSKFSACLILLLISLNTCDGFSCVQCSWEGGRGEETTDACAVKPPKPEPCSEGSSWCMTVRTYSPAEQDKRSLVSVVRSCSPLDMGWDCEKGKDASGQVAELCHDTCGWEGCNHAATNQHTTTILTLASFILIVARTMFTF</sequence>
<comment type="caution">
    <text evidence="1">The sequence shown here is derived from an EMBL/GenBank/DDBJ whole genome shotgun (WGS) entry which is preliminary data.</text>
</comment>
<keyword evidence="2" id="KW-1185">Reference proteome</keyword>
<reference evidence="1 2" key="1">
    <citation type="submission" date="2024-05" db="EMBL/GenBank/DDBJ databases">
        <authorList>
            <person name="Wallberg A."/>
        </authorList>
    </citation>
    <scope>NUCLEOTIDE SEQUENCE [LARGE SCALE GENOMIC DNA]</scope>
</reference>
<name>A0AAV2RXN4_MEGNR</name>
<evidence type="ECO:0000313" key="1">
    <source>
        <dbReference type="EMBL" id="CAL4146487.1"/>
    </source>
</evidence>
<organism evidence="1 2">
    <name type="scientific">Meganyctiphanes norvegica</name>
    <name type="common">Northern krill</name>
    <name type="synonym">Thysanopoda norvegica</name>
    <dbReference type="NCBI Taxonomy" id="48144"/>
    <lineage>
        <taxon>Eukaryota</taxon>
        <taxon>Metazoa</taxon>
        <taxon>Ecdysozoa</taxon>
        <taxon>Arthropoda</taxon>
        <taxon>Crustacea</taxon>
        <taxon>Multicrustacea</taxon>
        <taxon>Malacostraca</taxon>
        <taxon>Eumalacostraca</taxon>
        <taxon>Eucarida</taxon>
        <taxon>Euphausiacea</taxon>
        <taxon>Euphausiidae</taxon>
        <taxon>Meganyctiphanes</taxon>
    </lineage>
</organism>
<protein>
    <recommendedName>
        <fullName evidence="3">Protein quiver</fullName>
    </recommendedName>
</protein>
<accession>A0AAV2RXN4</accession>
<dbReference type="EMBL" id="CAXKWB010035439">
    <property type="protein sequence ID" value="CAL4146487.1"/>
    <property type="molecule type" value="Genomic_DNA"/>
</dbReference>
<evidence type="ECO:0008006" key="3">
    <source>
        <dbReference type="Google" id="ProtNLM"/>
    </source>
</evidence>
<proteinExistence type="predicted"/>
<dbReference type="Proteomes" id="UP001497623">
    <property type="component" value="Unassembled WGS sequence"/>
</dbReference>